<dbReference type="InterPro" id="IPR016071">
    <property type="entry name" value="Staphylococal_nuclease_OB-fold"/>
</dbReference>
<accession>A0A511JQ57</accession>
<dbReference type="EMBL" id="BJWH01000028">
    <property type="protein sequence ID" value="GEM00153.1"/>
    <property type="molecule type" value="Genomic_DNA"/>
</dbReference>
<sequence>MRLRRPVTVALLGLVVAAWTTGCGVDAEPSTESDVATVSAVLDGRTVEVERAGKAVTVTLLGIDPPALDECLGEDSAAALSDLLPIGAEVRLEPADDPVAAVFAGDVLVNAELARQGLAHAVVDTAITEQVAPAEQEAVDVGAGLFGTQDECTVQAQVVALEKAAAAAAEPAAVLAAGVGVAEVDRHAAAVAAVVPTGAALAALLDGEQWVRYPAAMIADLRTRTAAVNDRLGGAASALALLRASEEQRVEAERVAAEAAAAAAAAADEAARQAQAVADAEAARIAAGTATVQKAPAATSGGSVSYKNCDAVKAAGAAPILAGQPGYSSKLDKDGDGVGCEK</sequence>
<evidence type="ECO:0008006" key="5">
    <source>
        <dbReference type="Google" id="ProtNLM"/>
    </source>
</evidence>
<feature type="domain" description="Excalibur calcium-binding" evidence="2">
    <location>
        <begin position="305"/>
        <end position="341"/>
    </location>
</feature>
<dbReference type="InterPro" id="IPR008613">
    <property type="entry name" value="Excalibur_Ca-bd_domain"/>
</dbReference>
<dbReference type="SMART" id="SM00894">
    <property type="entry name" value="Excalibur"/>
    <property type="match status" value="1"/>
</dbReference>
<dbReference type="Pfam" id="PF05901">
    <property type="entry name" value="Excalibur"/>
    <property type="match status" value="1"/>
</dbReference>
<evidence type="ECO:0000313" key="4">
    <source>
        <dbReference type="Proteomes" id="UP000321049"/>
    </source>
</evidence>
<dbReference type="InterPro" id="IPR035437">
    <property type="entry name" value="SNase_OB-fold_sf"/>
</dbReference>
<dbReference type="SUPFAM" id="SSF50199">
    <property type="entry name" value="Staphylococcal nuclease"/>
    <property type="match status" value="1"/>
</dbReference>
<organism evidence="3 4">
    <name type="scientific">Cellulomonas terrae</name>
    <dbReference type="NCBI Taxonomy" id="311234"/>
    <lineage>
        <taxon>Bacteria</taxon>
        <taxon>Bacillati</taxon>
        <taxon>Actinomycetota</taxon>
        <taxon>Actinomycetes</taxon>
        <taxon>Micrococcales</taxon>
        <taxon>Cellulomonadaceae</taxon>
        <taxon>Cellulomonas</taxon>
    </lineage>
</organism>
<dbReference type="OrthoDB" id="4337778at2"/>
<dbReference type="SMART" id="SM00318">
    <property type="entry name" value="SNc"/>
    <property type="match status" value="1"/>
</dbReference>
<protein>
    <recommendedName>
        <fullName evidence="5">Excalibur calcium-binding domain-containing protein</fullName>
    </recommendedName>
</protein>
<dbReference type="Proteomes" id="UP000321049">
    <property type="component" value="Unassembled WGS sequence"/>
</dbReference>
<name>A0A511JQ57_9CELL</name>
<feature type="domain" description="TNase-like" evidence="1">
    <location>
        <begin position="32"/>
        <end position="148"/>
    </location>
</feature>
<comment type="caution">
    <text evidence="3">The sequence shown here is derived from an EMBL/GenBank/DDBJ whole genome shotgun (WGS) entry which is preliminary data.</text>
</comment>
<proteinExistence type="predicted"/>
<evidence type="ECO:0000259" key="2">
    <source>
        <dbReference type="SMART" id="SM00894"/>
    </source>
</evidence>
<dbReference type="Gene3D" id="2.40.50.90">
    <property type="match status" value="1"/>
</dbReference>
<gene>
    <name evidence="3" type="ORF">CTE05_36990</name>
</gene>
<dbReference type="AlphaFoldDB" id="A0A511JQ57"/>
<reference evidence="3 4" key="1">
    <citation type="submission" date="2019-07" db="EMBL/GenBank/DDBJ databases">
        <title>Whole genome shotgun sequence of Cellulomonas terrae NBRC 100819.</title>
        <authorList>
            <person name="Hosoyama A."/>
            <person name="Uohara A."/>
            <person name="Ohji S."/>
            <person name="Ichikawa N."/>
        </authorList>
    </citation>
    <scope>NUCLEOTIDE SEQUENCE [LARGE SCALE GENOMIC DNA]</scope>
    <source>
        <strain evidence="3 4">NBRC 100819</strain>
    </source>
</reference>
<keyword evidence="4" id="KW-1185">Reference proteome</keyword>
<evidence type="ECO:0000313" key="3">
    <source>
        <dbReference type="EMBL" id="GEM00153.1"/>
    </source>
</evidence>
<dbReference type="RefSeq" id="WP_146847752.1">
    <property type="nucleotide sequence ID" value="NZ_BJWH01000028.1"/>
</dbReference>
<evidence type="ECO:0000259" key="1">
    <source>
        <dbReference type="SMART" id="SM00318"/>
    </source>
</evidence>
<dbReference type="PROSITE" id="PS51257">
    <property type="entry name" value="PROKAR_LIPOPROTEIN"/>
    <property type="match status" value="1"/>
</dbReference>